<dbReference type="RefSeq" id="WP_077538629.1">
    <property type="nucleotide sequence ID" value="NZ_CANLYY010000014.1"/>
</dbReference>
<keyword evidence="4" id="KW-1003">Cell membrane</keyword>
<feature type="transmembrane region" description="Helical" evidence="10">
    <location>
        <begin position="6"/>
        <end position="23"/>
    </location>
</feature>
<keyword evidence="8 13" id="KW-0418">Kinase</keyword>
<evidence type="ECO:0000259" key="11">
    <source>
        <dbReference type="PROSITE" id="PS50109"/>
    </source>
</evidence>
<dbReference type="PRINTS" id="PR00344">
    <property type="entry name" value="BCTRLSENSOR"/>
</dbReference>
<sequence>MKTFYISLLGSALLSIVVLGWLIDTFSQQTHTPQDEFAVQSKMITGFSQQLTYIATSERKAYVKKLADDFDLLLDYKLNDSLALPPSLLLQMHRPNGLILEDQQGFYMLYSSQTLSPYHISMRLDKRANKEQRNDIVLTLLFYTGLCVFMGFIIAPLAKRLTVLNEAAKKFASGNVQARIKVSYFTYIKDVELTFNRMASQIEKLVAENKLMASSLSHDIRTPIACLRFGLDAALDSREEQKIKQYLARMENDLDHMESMLKSYLAFSTLEQNANKLTYSSTNIKHYLENILVQLAPKLESQMLNIQLNSSNDIINADLHWLARAITNLLTNACDFAEQHIYLSASVDEQQLVITVEDDGPGIAKENFNNVFSPFFKEEAHRNRADKSYGLGLAIVAKVADWHHGNIQVSTSKQLGGACFTLTIDQHYKTQSIH</sequence>
<keyword evidence="10" id="KW-0472">Membrane</keyword>
<evidence type="ECO:0000313" key="13">
    <source>
        <dbReference type="EMBL" id="AQQ01854.1"/>
    </source>
</evidence>
<dbReference type="InterPro" id="IPR036097">
    <property type="entry name" value="HisK_dim/P_sf"/>
</dbReference>
<feature type="domain" description="Histidine kinase" evidence="11">
    <location>
        <begin position="215"/>
        <end position="428"/>
    </location>
</feature>
<evidence type="ECO:0000259" key="12">
    <source>
        <dbReference type="PROSITE" id="PS50885"/>
    </source>
</evidence>
<evidence type="ECO:0000256" key="7">
    <source>
        <dbReference type="ARBA" id="ARBA00022741"/>
    </source>
</evidence>
<dbReference type="Gene3D" id="3.30.565.10">
    <property type="entry name" value="Histidine kinase-like ATPase, C-terminal domain"/>
    <property type="match status" value="1"/>
</dbReference>
<organism evidence="13 14">
    <name type="scientific">Pseudoalteromonas aliena</name>
    <dbReference type="NCBI Taxonomy" id="247523"/>
    <lineage>
        <taxon>Bacteria</taxon>
        <taxon>Pseudomonadati</taxon>
        <taxon>Pseudomonadota</taxon>
        <taxon>Gammaproteobacteria</taxon>
        <taxon>Alteromonadales</taxon>
        <taxon>Pseudoalteromonadaceae</taxon>
        <taxon>Pseudoalteromonas</taxon>
    </lineage>
</organism>
<dbReference type="GO" id="GO:0005524">
    <property type="term" value="F:ATP binding"/>
    <property type="evidence" value="ECO:0007669"/>
    <property type="project" value="UniProtKB-KW"/>
</dbReference>
<dbReference type="SMART" id="SM00388">
    <property type="entry name" value="HisKA"/>
    <property type="match status" value="1"/>
</dbReference>
<dbReference type="AlphaFoldDB" id="A0A1Q2H3D1"/>
<dbReference type="InterPro" id="IPR003661">
    <property type="entry name" value="HisK_dim/P_dom"/>
</dbReference>
<evidence type="ECO:0000256" key="2">
    <source>
        <dbReference type="ARBA" id="ARBA00004651"/>
    </source>
</evidence>
<dbReference type="InterPro" id="IPR036890">
    <property type="entry name" value="HATPase_C_sf"/>
</dbReference>
<dbReference type="PROSITE" id="PS50109">
    <property type="entry name" value="HIS_KIN"/>
    <property type="match status" value="1"/>
</dbReference>
<evidence type="ECO:0000256" key="10">
    <source>
        <dbReference type="SAM" id="Phobius"/>
    </source>
</evidence>
<dbReference type="KEGG" id="paln:B0W48_19985"/>
<evidence type="ECO:0000256" key="5">
    <source>
        <dbReference type="ARBA" id="ARBA00022553"/>
    </source>
</evidence>
<dbReference type="InterPro" id="IPR005467">
    <property type="entry name" value="His_kinase_dom"/>
</dbReference>
<evidence type="ECO:0000256" key="9">
    <source>
        <dbReference type="ARBA" id="ARBA00022840"/>
    </source>
</evidence>
<dbReference type="PROSITE" id="PS50885">
    <property type="entry name" value="HAMP"/>
    <property type="match status" value="1"/>
</dbReference>
<evidence type="ECO:0000256" key="3">
    <source>
        <dbReference type="ARBA" id="ARBA00012438"/>
    </source>
</evidence>
<gene>
    <name evidence="13" type="ORF">B0W48_19985</name>
</gene>
<keyword evidence="5" id="KW-0597">Phosphoprotein</keyword>
<dbReference type="InterPro" id="IPR004358">
    <property type="entry name" value="Sig_transdc_His_kin-like_C"/>
</dbReference>
<reference evidence="13 14" key="1">
    <citation type="submission" date="2017-02" db="EMBL/GenBank/DDBJ databases">
        <title>Complete genome sequence of the cold-active Pseudoalteromonas aliena strain EH1 isolated from Arctic seawater.</title>
        <authorList>
            <person name="Kim E."/>
            <person name="Heo E."/>
            <person name="Kim H."/>
            <person name="Kim D."/>
        </authorList>
    </citation>
    <scope>NUCLEOTIDE SEQUENCE [LARGE SCALE GENOMIC DNA]</scope>
    <source>
        <strain evidence="13 14">EH1</strain>
    </source>
</reference>
<keyword evidence="9" id="KW-0067">ATP-binding</keyword>
<dbReference type="GO" id="GO:0000155">
    <property type="term" value="F:phosphorelay sensor kinase activity"/>
    <property type="evidence" value="ECO:0007669"/>
    <property type="project" value="InterPro"/>
</dbReference>
<feature type="domain" description="HAMP" evidence="12">
    <location>
        <begin position="155"/>
        <end position="207"/>
    </location>
</feature>
<dbReference type="Gene3D" id="6.10.340.10">
    <property type="match status" value="1"/>
</dbReference>
<protein>
    <recommendedName>
        <fullName evidence="3">histidine kinase</fullName>
        <ecNumber evidence="3">2.7.13.3</ecNumber>
    </recommendedName>
</protein>
<dbReference type="GO" id="GO:0005886">
    <property type="term" value="C:plasma membrane"/>
    <property type="evidence" value="ECO:0007669"/>
    <property type="project" value="UniProtKB-SubCell"/>
</dbReference>
<keyword evidence="10" id="KW-0812">Transmembrane</keyword>
<accession>A0A1Q2H3D1</accession>
<dbReference type="EMBL" id="CP019628">
    <property type="protein sequence ID" value="AQQ01854.1"/>
    <property type="molecule type" value="Genomic_DNA"/>
</dbReference>
<dbReference type="Pfam" id="PF02518">
    <property type="entry name" value="HATPase_c"/>
    <property type="match status" value="1"/>
</dbReference>
<keyword evidence="10" id="KW-1133">Transmembrane helix</keyword>
<keyword evidence="7" id="KW-0547">Nucleotide-binding</keyword>
<comment type="subcellular location">
    <subcellularLocation>
        <location evidence="2">Cell membrane</location>
        <topology evidence="2">Multi-pass membrane protein</topology>
    </subcellularLocation>
</comment>
<dbReference type="InterPro" id="IPR003594">
    <property type="entry name" value="HATPase_dom"/>
</dbReference>
<dbReference type="STRING" id="247523.B0W48_19985"/>
<dbReference type="CDD" id="cd06225">
    <property type="entry name" value="HAMP"/>
    <property type="match status" value="1"/>
</dbReference>
<dbReference type="PANTHER" id="PTHR44936">
    <property type="entry name" value="SENSOR PROTEIN CREC"/>
    <property type="match status" value="1"/>
</dbReference>
<comment type="catalytic activity">
    <reaction evidence="1">
        <text>ATP + protein L-histidine = ADP + protein N-phospho-L-histidine.</text>
        <dbReference type="EC" id="2.7.13.3"/>
    </reaction>
</comment>
<dbReference type="SUPFAM" id="SSF55874">
    <property type="entry name" value="ATPase domain of HSP90 chaperone/DNA topoisomerase II/histidine kinase"/>
    <property type="match status" value="1"/>
</dbReference>
<dbReference type="EC" id="2.7.13.3" evidence="3"/>
<evidence type="ECO:0000256" key="6">
    <source>
        <dbReference type="ARBA" id="ARBA00022679"/>
    </source>
</evidence>
<dbReference type="SMART" id="SM00387">
    <property type="entry name" value="HATPase_c"/>
    <property type="match status" value="1"/>
</dbReference>
<evidence type="ECO:0000256" key="4">
    <source>
        <dbReference type="ARBA" id="ARBA00022475"/>
    </source>
</evidence>
<dbReference type="Proteomes" id="UP000188243">
    <property type="component" value="Chromosome"/>
</dbReference>
<feature type="transmembrane region" description="Helical" evidence="10">
    <location>
        <begin position="136"/>
        <end position="158"/>
    </location>
</feature>
<dbReference type="InterPro" id="IPR050980">
    <property type="entry name" value="2C_sensor_his_kinase"/>
</dbReference>
<evidence type="ECO:0000313" key="14">
    <source>
        <dbReference type="Proteomes" id="UP000188243"/>
    </source>
</evidence>
<evidence type="ECO:0000256" key="1">
    <source>
        <dbReference type="ARBA" id="ARBA00000085"/>
    </source>
</evidence>
<dbReference type="SUPFAM" id="SSF47384">
    <property type="entry name" value="Homodimeric domain of signal transducing histidine kinase"/>
    <property type="match status" value="1"/>
</dbReference>
<keyword evidence="6" id="KW-0808">Transferase</keyword>
<name>A0A1Q2H3D1_9GAMM</name>
<dbReference type="CDD" id="cd00082">
    <property type="entry name" value="HisKA"/>
    <property type="match status" value="1"/>
</dbReference>
<dbReference type="Gene3D" id="1.10.287.130">
    <property type="match status" value="1"/>
</dbReference>
<dbReference type="InterPro" id="IPR003660">
    <property type="entry name" value="HAMP_dom"/>
</dbReference>
<proteinExistence type="predicted"/>
<dbReference type="PANTHER" id="PTHR44936:SF10">
    <property type="entry name" value="SENSOR PROTEIN RSTB"/>
    <property type="match status" value="1"/>
</dbReference>
<dbReference type="Pfam" id="PF00512">
    <property type="entry name" value="HisKA"/>
    <property type="match status" value="1"/>
</dbReference>
<evidence type="ECO:0000256" key="8">
    <source>
        <dbReference type="ARBA" id="ARBA00022777"/>
    </source>
</evidence>